<dbReference type="InterPro" id="IPR045357">
    <property type="entry name" value="Aminopeptidase_N-like_N"/>
</dbReference>
<dbReference type="GO" id="GO:0006508">
    <property type="term" value="P:proteolysis"/>
    <property type="evidence" value="ECO:0007669"/>
    <property type="project" value="UniProtKB-KW"/>
</dbReference>
<name>A0AAD1U722_EUPCR</name>
<feature type="chain" id="PRO_5042030908" description="Peptidase M1 leukotriene A4 hydrolase/aminopeptidase C-terminal domain-containing protein" evidence="11">
    <location>
        <begin position="23"/>
        <end position="646"/>
    </location>
</feature>
<keyword evidence="3" id="KW-0963">Cytoplasm</keyword>
<dbReference type="Proteomes" id="UP001295684">
    <property type="component" value="Unassembled WGS sequence"/>
</dbReference>
<keyword evidence="11" id="KW-0732">Signal</keyword>
<evidence type="ECO:0000256" key="8">
    <source>
        <dbReference type="ARBA" id="ARBA00023049"/>
    </source>
</evidence>
<dbReference type="Pfam" id="PF01433">
    <property type="entry name" value="Peptidase_M1"/>
    <property type="match status" value="1"/>
</dbReference>
<dbReference type="Gene3D" id="3.30.2010.30">
    <property type="match status" value="1"/>
</dbReference>
<comment type="cofactor">
    <cofactor evidence="10">
        <name>Zn(2+)</name>
        <dbReference type="ChEBI" id="CHEBI:29105"/>
    </cofactor>
    <text evidence="10">Binds 1 zinc ion per subunit.</text>
</comment>
<keyword evidence="6" id="KW-0378">Hydrolase</keyword>
<evidence type="ECO:0000256" key="9">
    <source>
        <dbReference type="PIRSR" id="PIRSR634015-1"/>
    </source>
</evidence>
<keyword evidence="8" id="KW-0482">Metalloprotease</keyword>
<keyword evidence="4" id="KW-0645">Protease</keyword>
<keyword evidence="7 10" id="KW-0862">Zinc</keyword>
<feature type="binding site" evidence="10">
    <location>
        <position position="328"/>
    </location>
    <ligand>
        <name>Zn(2+)</name>
        <dbReference type="ChEBI" id="CHEBI:29105"/>
        <note>catalytic</note>
    </ligand>
</feature>
<keyword evidence="5 10" id="KW-0479">Metal-binding</keyword>
<accession>A0AAD1U722</accession>
<dbReference type="PANTHER" id="PTHR45726">
    <property type="entry name" value="LEUKOTRIENE A-4 HYDROLASE"/>
    <property type="match status" value="1"/>
</dbReference>
<evidence type="ECO:0000256" key="1">
    <source>
        <dbReference type="ARBA" id="ARBA00004496"/>
    </source>
</evidence>
<dbReference type="PANTHER" id="PTHR45726:SF3">
    <property type="entry name" value="LEUKOTRIENE A-4 HYDROLASE"/>
    <property type="match status" value="1"/>
</dbReference>
<dbReference type="InterPro" id="IPR038502">
    <property type="entry name" value="M1_LTA-4_hydro/amino_C_sf"/>
</dbReference>
<dbReference type="AlphaFoldDB" id="A0AAD1U722"/>
<evidence type="ECO:0000256" key="2">
    <source>
        <dbReference type="ARBA" id="ARBA00010136"/>
    </source>
</evidence>
<dbReference type="Pfam" id="PF17900">
    <property type="entry name" value="Peptidase_M1_N"/>
    <property type="match status" value="1"/>
</dbReference>
<feature type="active site" description="Proton donor" evidence="9">
    <location>
        <position position="416"/>
    </location>
</feature>
<feature type="binding site" evidence="10">
    <location>
        <position position="351"/>
    </location>
    <ligand>
        <name>Zn(2+)</name>
        <dbReference type="ChEBI" id="CHEBI:29105"/>
        <note>catalytic</note>
    </ligand>
</feature>
<evidence type="ECO:0000313" key="14">
    <source>
        <dbReference type="Proteomes" id="UP001295684"/>
    </source>
</evidence>
<dbReference type="InterPro" id="IPR049980">
    <property type="entry name" value="LTA4H_cat"/>
</dbReference>
<dbReference type="CDD" id="cd09599">
    <property type="entry name" value="M1_LTA4H"/>
    <property type="match status" value="1"/>
</dbReference>
<dbReference type="InterPro" id="IPR027268">
    <property type="entry name" value="Peptidase_M4/M1_CTD_sf"/>
</dbReference>
<gene>
    <name evidence="13" type="ORF">ECRASSUSDP1_LOCUS2775</name>
</gene>
<evidence type="ECO:0000256" key="6">
    <source>
        <dbReference type="ARBA" id="ARBA00022801"/>
    </source>
</evidence>
<dbReference type="SUPFAM" id="SSF63737">
    <property type="entry name" value="Leukotriene A4 hydrolase N-terminal domain"/>
    <property type="match status" value="1"/>
</dbReference>
<dbReference type="PRINTS" id="PR00756">
    <property type="entry name" value="ALADIPTASE"/>
</dbReference>
<dbReference type="Gene3D" id="1.10.390.10">
    <property type="entry name" value="Neutral Protease Domain 2"/>
    <property type="match status" value="1"/>
</dbReference>
<dbReference type="EMBL" id="CAMPGE010002653">
    <property type="protein sequence ID" value="CAI2361464.1"/>
    <property type="molecule type" value="Genomic_DNA"/>
</dbReference>
<dbReference type="InterPro" id="IPR014782">
    <property type="entry name" value="Peptidase_M1_dom"/>
</dbReference>
<comment type="caution">
    <text evidence="13">The sequence shown here is derived from an EMBL/GenBank/DDBJ whole genome shotgun (WGS) entry which is preliminary data.</text>
</comment>
<feature type="binding site" evidence="10">
    <location>
        <position position="332"/>
    </location>
    <ligand>
        <name>Zn(2+)</name>
        <dbReference type="ChEBI" id="CHEBI:29105"/>
        <note>catalytic</note>
    </ligand>
</feature>
<sequence>MKGTVAVTVAALFLVAFLGYYSETSRYTEVVGTGVSEGVIDNSTNANVHEVVTKHLHLNLTLDFDEKVAKGTATLTMEALVEGLDQIDLDARYLEIMEIKLQDGQTLDYKFDEPNPNIGPKLSIAVPKTIQKNEVFNLTIGYSTTNKTLSLNWLEPEQTAGNTLPYVFTHCEAIDCRTLAPLQDTPSVKSTYSALIRSPKDIKVYMSAQNLEDWTEGDSRVTSFEMNVPIPSYLIALVAGDLEYRKLGRNTGVITEPIFMEKCVNELSELQDSLDVAESFLTKYEWGVYNIVILPPSFPFGGMENPLLTFASPAIIVGDKSQVNVATHEVAHSWTGNLVTNRNWENFWLNEGFTKWSERAIIRKQRGEEFYLVSAALGNSSLYGDLELYGDDSTFTSLHPNYEGANPYDTFSRVPYEKGFLFLTHIQNVIGNDNFEMFLIIYLDKYRMTSITYTDFIDTFLEFIESYFSDQERKNILSKIDFHTWIFGTGPPPVQLNFTTSNLEISRKLADDYLLGKGTPENHDVFFDYFSLLKCIFLQRLIDRAEDATIPILEQIDIDYQLTNTIDPEQKYLWFQLCIMAGYDKVIPSVDEFLGQYGRQKYLLPLYRALNGYDHDLAVEFFNKHKGMYHPVAVVNVGRILNPDSY</sequence>
<dbReference type="FunFam" id="3.30.2010.30:FF:000001">
    <property type="entry name" value="Leukotriene A(4) hydrolase"/>
    <property type="match status" value="1"/>
</dbReference>
<evidence type="ECO:0000256" key="11">
    <source>
        <dbReference type="SAM" id="SignalP"/>
    </source>
</evidence>
<dbReference type="SUPFAM" id="SSF48371">
    <property type="entry name" value="ARM repeat"/>
    <property type="match status" value="1"/>
</dbReference>
<dbReference type="GO" id="GO:0008270">
    <property type="term" value="F:zinc ion binding"/>
    <property type="evidence" value="ECO:0007669"/>
    <property type="project" value="InterPro"/>
</dbReference>
<reference evidence="13" key="1">
    <citation type="submission" date="2023-07" db="EMBL/GenBank/DDBJ databases">
        <authorList>
            <consortium name="AG Swart"/>
            <person name="Singh M."/>
            <person name="Singh A."/>
            <person name="Seah K."/>
            <person name="Emmerich C."/>
        </authorList>
    </citation>
    <scope>NUCLEOTIDE SEQUENCE</scope>
    <source>
        <strain evidence="13">DP1</strain>
    </source>
</reference>
<organism evidence="13 14">
    <name type="scientific">Euplotes crassus</name>
    <dbReference type="NCBI Taxonomy" id="5936"/>
    <lineage>
        <taxon>Eukaryota</taxon>
        <taxon>Sar</taxon>
        <taxon>Alveolata</taxon>
        <taxon>Ciliophora</taxon>
        <taxon>Intramacronucleata</taxon>
        <taxon>Spirotrichea</taxon>
        <taxon>Hypotrichia</taxon>
        <taxon>Euplotida</taxon>
        <taxon>Euplotidae</taxon>
        <taxon>Moneuplotes</taxon>
    </lineage>
</organism>
<feature type="domain" description="Peptidase M1 leukotriene A4 hydrolase/aminopeptidase C-terminal" evidence="12">
    <location>
        <begin position="501"/>
        <end position="641"/>
    </location>
</feature>
<feature type="signal peptide" evidence="11">
    <location>
        <begin position="1"/>
        <end position="22"/>
    </location>
</feature>
<evidence type="ECO:0000256" key="3">
    <source>
        <dbReference type="ARBA" id="ARBA00022490"/>
    </source>
</evidence>
<dbReference type="InterPro" id="IPR034015">
    <property type="entry name" value="M1_LTA4H"/>
</dbReference>
<comment type="subcellular location">
    <subcellularLocation>
        <location evidence="1">Cytoplasm</location>
    </subcellularLocation>
</comment>
<evidence type="ECO:0000256" key="7">
    <source>
        <dbReference type="ARBA" id="ARBA00022833"/>
    </source>
</evidence>
<comment type="similarity">
    <text evidence="2">Belongs to the peptidase M1 family.</text>
</comment>
<dbReference type="SMART" id="SM01263">
    <property type="entry name" value="Leuk-A4-hydro_C"/>
    <property type="match status" value="1"/>
</dbReference>
<evidence type="ECO:0000256" key="5">
    <source>
        <dbReference type="ARBA" id="ARBA00022723"/>
    </source>
</evidence>
<dbReference type="GO" id="GO:0005829">
    <property type="term" value="C:cytosol"/>
    <property type="evidence" value="ECO:0007669"/>
    <property type="project" value="TreeGrafter"/>
</dbReference>
<dbReference type="InterPro" id="IPR042097">
    <property type="entry name" value="Aminopeptidase_N-like_N_sf"/>
</dbReference>
<dbReference type="GO" id="GO:0008237">
    <property type="term" value="F:metallopeptidase activity"/>
    <property type="evidence" value="ECO:0007669"/>
    <property type="project" value="UniProtKB-KW"/>
</dbReference>
<dbReference type="Gene3D" id="2.60.40.1730">
    <property type="entry name" value="tricorn interacting facor f3 domain"/>
    <property type="match status" value="1"/>
</dbReference>
<dbReference type="SUPFAM" id="SSF55486">
    <property type="entry name" value="Metalloproteases ('zincins'), catalytic domain"/>
    <property type="match status" value="1"/>
</dbReference>
<feature type="active site" description="Proton acceptor" evidence="9">
    <location>
        <position position="329"/>
    </location>
</feature>
<dbReference type="Gene3D" id="1.25.40.320">
    <property type="entry name" value="Peptidase M1, leukotriene A4 hydrolase/aminopeptidase C-terminal domain"/>
    <property type="match status" value="1"/>
</dbReference>
<evidence type="ECO:0000256" key="4">
    <source>
        <dbReference type="ARBA" id="ARBA00022670"/>
    </source>
</evidence>
<keyword evidence="14" id="KW-1185">Reference proteome</keyword>
<dbReference type="Pfam" id="PF09127">
    <property type="entry name" value="Leuk-A4-hydro_C"/>
    <property type="match status" value="1"/>
</dbReference>
<dbReference type="InterPro" id="IPR015211">
    <property type="entry name" value="Peptidase_M1_C"/>
</dbReference>
<proteinExistence type="inferred from homology"/>
<dbReference type="InterPro" id="IPR001930">
    <property type="entry name" value="Peptidase_M1"/>
</dbReference>
<protein>
    <recommendedName>
        <fullName evidence="12">Peptidase M1 leukotriene A4 hydrolase/aminopeptidase C-terminal domain-containing protein</fullName>
    </recommendedName>
</protein>
<dbReference type="InterPro" id="IPR016024">
    <property type="entry name" value="ARM-type_fold"/>
</dbReference>
<evidence type="ECO:0000313" key="13">
    <source>
        <dbReference type="EMBL" id="CAI2361464.1"/>
    </source>
</evidence>
<evidence type="ECO:0000259" key="12">
    <source>
        <dbReference type="SMART" id="SM01263"/>
    </source>
</evidence>
<evidence type="ECO:0000256" key="10">
    <source>
        <dbReference type="PIRSR" id="PIRSR634015-3"/>
    </source>
</evidence>